<protein>
    <submittedName>
        <fullName evidence="3">68e5de3c-8b65-43e5-b94f-c58c3d966fdb</fullName>
    </submittedName>
</protein>
<gene>
    <name evidence="3" type="ORF">SCLTRI_LOCUS1892</name>
</gene>
<feature type="coiled-coil region" evidence="1">
    <location>
        <begin position="79"/>
        <end position="106"/>
    </location>
</feature>
<feature type="region of interest" description="Disordered" evidence="2">
    <location>
        <begin position="1"/>
        <end position="29"/>
    </location>
</feature>
<name>A0A8H2VPM6_9HELO</name>
<evidence type="ECO:0000256" key="1">
    <source>
        <dbReference type="SAM" id="Coils"/>
    </source>
</evidence>
<keyword evidence="4" id="KW-1185">Reference proteome</keyword>
<keyword evidence="1" id="KW-0175">Coiled coil</keyword>
<feature type="compositionally biased region" description="Polar residues" evidence="2">
    <location>
        <begin position="1"/>
        <end position="14"/>
    </location>
</feature>
<dbReference type="EMBL" id="CAJHIA010000007">
    <property type="protein sequence ID" value="CAD6442100.1"/>
    <property type="molecule type" value="Genomic_DNA"/>
</dbReference>
<organism evidence="3 4">
    <name type="scientific">Sclerotinia trifoliorum</name>
    <dbReference type="NCBI Taxonomy" id="28548"/>
    <lineage>
        <taxon>Eukaryota</taxon>
        <taxon>Fungi</taxon>
        <taxon>Dikarya</taxon>
        <taxon>Ascomycota</taxon>
        <taxon>Pezizomycotina</taxon>
        <taxon>Leotiomycetes</taxon>
        <taxon>Helotiales</taxon>
        <taxon>Sclerotiniaceae</taxon>
        <taxon>Sclerotinia</taxon>
    </lineage>
</organism>
<dbReference type="Gene3D" id="1.25.40.10">
    <property type="entry name" value="Tetratricopeptide repeat domain"/>
    <property type="match status" value="1"/>
</dbReference>
<accession>A0A8H2VPM6</accession>
<proteinExistence type="predicted"/>
<evidence type="ECO:0000313" key="4">
    <source>
        <dbReference type="Proteomes" id="UP000624404"/>
    </source>
</evidence>
<evidence type="ECO:0000256" key="2">
    <source>
        <dbReference type="SAM" id="MobiDB-lite"/>
    </source>
</evidence>
<dbReference type="InterPro" id="IPR011990">
    <property type="entry name" value="TPR-like_helical_dom_sf"/>
</dbReference>
<evidence type="ECO:0000313" key="3">
    <source>
        <dbReference type="EMBL" id="CAD6442100.1"/>
    </source>
</evidence>
<reference evidence="3" key="1">
    <citation type="submission" date="2020-10" db="EMBL/GenBank/DDBJ databases">
        <authorList>
            <person name="Kusch S."/>
        </authorList>
    </citation>
    <scope>NUCLEOTIDE SEQUENCE</scope>
    <source>
        <strain evidence="3">SwB9</strain>
    </source>
</reference>
<dbReference type="OrthoDB" id="194358at2759"/>
<comment type="caution">
    <text evidence="3">The sequence shown here is derived from an EMBL/GenBank/DDBJ whole genome shotgun (WGS) entry which is preliminary data.</text>
</comment>
<dbReference type="AlphaFoldDB" id="A0A8H2VPM6"/>
<dbReference type="Proteomes" id="UP000624404">
    <property type="component" value="Unassembled WGS sequence"/>
</dbReference>
<sequence length="344" mass="40142">MVAAVPTTSTPWRRQTNRRHATSHQSLPSPNIYPHDLLLTWQWEPASDEMPTDRVPEINCVVPGYLKTDADKATRSYDVIQILQEATNYERAMTQLEDDIEKYEEIFGRENLHILSCKDRLAPYGELNYDLYRRENLLFEVVKIRQHFQGNFHQDTLNSKAQLAMIYIKVKWNDGIYPIMEEDYDYSREITDAIRDNARIREVDLMRAIIHIHQGTRHPDYVGQRWLELFLSLKRENASITKNVIGFTAVYGCRSQLVSLLQASEPACENTYDSQNPLEEPYDEDVWMSLIEKRGAHMQVTKELLMFVGRLDVRYMWKLLEAVPADFEITSEVLEVVAGVIVIR</sequence>